<dbReference type="Gene3D" id="3.20.80.10">
    <property type="entry name" value="Regulatory factor, effector binding domain"/>
    <property type="match status" value="1"/>
</dbReference>
<reference evidence="2 3" key="1">
    <citation type="submission" date="2024-04" db="EMBL/GenBank/DDBJ databases">
        <title>Novel genus in family Flammeovirgaceae.</title>
        <authorList>
            <person name="Nguyen T.H."/>
            <person name="Vuong T.Q."/>
            <person name="Le H."/>
            <person name="Kim S.-G."/>
        </authorList>
    </citation>
    <scope>NUCLEOTIDE SEQUENCE [LARGE SCALE GENOMIC DNA]</scope>
    <source>
        <strain evidence="2 3">JCM 23209</strain>
    </source>
</reference>
<dbReference type="Pfam" id="PF14526">
    <property type="entry name" value="Cass2"/>
    <property type="match status" value="1"/>
</dbReference>
<dbReference type="PANTHER" id="PTHR36444:SF2">
    <property type="entry name" value="TRANSCRIPTIONAL REGULATOR PROTEIN YOBU-RELATED"/>
    <property type="match status" value="1"/>
</dbReference>
<name>A0AAW9SFV8_9BACT</name>
<dbReference type="EMBL" id="JBDKWZ010000027">
    <property type="protein sequence ID" value="MEN7551769.1"/>
    <property type="molecule type" value="Genomic_DNA"/>
</dbReference>
<gene>
    <name evidence="2" type="ORF">AAG747_27890</name>
</gene>
<proteinExistence type="predicted"/>
<protein>
    <submittedName>
        <fullName evidence="2">GyrI-like domain-containing protein</fullName>
    </submittedName>
</protein>
<organism evidence="2 3">
    <name type="scientific">Rapidithrix thailandica</name>
    <dbReference type="NCBI Taxonomy" id="413964"/>
    <lineage>
        <taxon>Bacteria</taxon>
        <taxon>Pseudomonadati</taxon>
        <taxon>Bacteroidota</taxon>
        <taxon>Cytophagia</taxon>
        <taxon>Cytophagales</taxon>
        <taxon>Flammeovirgaceae</taxon>
        <taxon>Rapidithrix</taxon>
    </lineage>
</organism>
<evidence type="ECO:0000313" key="3">
    <source>
        <dbReference type="Proteomes" id="UP001403385"/>
    </source>
</evidence>
<comment type="caution">
    <text evidence="2">The sequence shown here is derived from an EMBL/GenBank/DDBJ whole genome shotgun (WGS) entry which is preliminary data.</text>
</comment>
<sequence>MNRIKIANWHLIGLALPFQTSNVQGQSSIDCGNLWQQFTTEKYTDRIPNKLDENIFAVYHNYEEDSSFSYFIGCRVAENSPVPPGMDRLTIPEGSYMIIVAKGKMPDCMVNTWKDIWNSDIPRAYRTDFEVYSEKSKNWDKAEVDIYLSLMP</sequence>
<evidence type="ECO:0000259" key="1">
    <source>
        <dbReference type="SMART" id="SM00871"/>
    </source>
</evidence>
<feature type="domain" description="AraC effector-binding" evidence="1">
    <location>
        <begin position="1"/>
        <end position="151"/>
    </location>
</feature>
<dbReference type="InterPro" id="IPR053182">
    <property type="entry name" value="YobU-like_regulator"/>
</dbReference>
<accession>A0AAW9SFV8</accession>
<dbReference type="InterPro" id="IPR011256">
    <property type="entry name" value="Reg_factor_effector_dom_sf"/>
</dbReference>
<dbReference type="AlphaFoldDB" id="A0AAW9SFV8"/>
<dbReference type="InterPro" id="IPR010499">
    <property type="entry name" value="AraC_E-bd"/>
</dbReference>
<evidence type="ECO:0000313" key="2">
    <source>
        <dbReference type="EMBL" id="MEN7551769.1"/>
    </source>
</evidence>
<dbReference type="SUPFAM" id="SSF55136">
    <property type="entry name" value="Probable bacterial effector-binding domain"/>
    <property type="match status" value="1"/>
</dbReference>
<dbReference type="PANTHER" id="PTHR36444">
    <property type="entry name" value="TRANSCRIPTIONAL REGULATOR PROTEIN YOBU-RELATED"/>
    <property type="match status" value="1"/>
</dbReference>
<dbReference type="RefSeq" id="WP_346824548.1">
    <property type="nucleotide sequence ID" value="NZ_JBDKWZ010000027.1"/>
</dbReference>
<dbReference type="InterPro" id="IPR029441">
    <property type="entry name" value="Cass2"/>
</dbReference>
<dbReference type="Proteomes" id="UP001403385">
    <property type="component" value="Unassembled WGS sequence"/>
</dbReference>
<dbReference type="SMART" id="SM00871">
    <property type="entry name" value="AraC_E_bind"/>
    <property type="match status" value="1"/>
</dbReference>
<keyword evidence="3" id="KW-1185">Reference proteome</keyword>